<keyword evidence="1" id="KW-1133">Transmembrane helix</keyword>
<feature type="signal peptide" evidence="2">
    <location>
        <begin position="1"/>
        <end position="24"/>
    </location>
</feature>
<keyword evidence="2" id="KW-0732">Signal</keyword>
<proteinExistence type="predicted"/>
<evidence type="ECO:0000256" key="1">
    <source>
        <dbReference type="SAM" id="Phobius"/>
    </source>
</evidence>
<keyword evidence="1" id="KW-0812">Transmembrane</keyword>
<name>A0A166DJF5_9AGAM</name>
<reference evidence="3 4" key="1">
    <citation type="journal article" date="2016" name="Mol. Biol. Evol.">
        <title>Comparative Genomics of Early-Diverging Mushroom-Forming Fungi Provides Insights into the Origins of Lignocellulose Decay Capabilities.</title>
        <authorList>
            <person name="Nagy L.G."/>
            <person name="Riley R."/>
            <person name="Tritt A."/>
            <person name="Adam C."/>
            <person name="Daum C."/>
            <person name="Floudas D."/>
            <person name="Sun H."/>
            <person name="Yadav J.S."/>
            <person name="Pangilinan J."/>
            <person name="Larsson K.H."/>
            <person name="Matsuura K."/>
            <person name="Barry K."/>
            <person name="Labutti K."/>
            <person name="Kuo R."/>
            <person name="Ohm R.A."/>
            <person name="Bhattacharya S.S."/>
            <person name="Shirouzu T."/>
            <person name="Yoshinaga Y."/>
            <person name="Martin F.M."/>
            <person name="Grigoriev I.V."/>
            <person name="Hibbett D.S."/>
        </authorList>
    </citation>
    <scope>NUCLEOTIDE SEQUENCE [LARGE SCALE GENOMIC DNA]</scope>
    <source>
        <strain evidence="3 4">HHB10207 ss-3</strain>
    </source>
</reference>
<evidence type="ECO:0000256" key="2">
    <source>
        <dbReference type="SAM" id="SignalP"/>
    </source>
</evidence>
<sequence length="282" mass="30086">MFWTKDILAIVLLHLSAGAHLVAAQSQTFRWSMKSANEVSNPGYTLTQCNSATIVVNDTQISNNPLSVPPYYMMSYEIGGTTSVSQIGSNASNLSWTVNHAAGSNLVLQVIDSAGNSGGTASGTFDVVEGSFGNACLPTPNTDFLSISTNTTTLTTCEPLILDIYGGGPPYTVSIIPLNYTTVFNATLSADENQYLWVNRAEPGGSLIAVVSDSYRQYAKATQLIQLQGGTNFTCDNLQSQGSQQTVARAETHLTAFNKLWIADGVFVIAIIAYIGYIIVRG</sequence>
<keyword evidence="1" id="KW-0472">Membrane</keyword>
<evidence type="ECO:0000313" key="3">
    <source>
        <dbReference type="EMBL" id="KZT38587.1"/>
    </source>
</evidence>
<gene>
    <name evidence="3" type="ORF">SISSUDRAFT_724825</name>
</gene>
<feature type="transmembrane region" description="Helical" evidence="1">
    <location>
        <begin position="260"/>
        <end position="280"/>
    </location>
</feature>
<dbReference type="OrthoDB" id="2527908at2759"/>
<dbReference type="AlphaFoldDB" id="A0A166DJF5"/>
<dbReference type="Proteomes" id="UP000076798">
    <property type="component" value="Unassembled WGS sequence"/>
</dbReference>
<feature type="chain" id="PRO_5007872218" evidence="2">
    <location>
        <begin position="25"/>
        <end position="282"/>
    </location>
</feature>
<organism evidence="3 4">
    <name type="scientific">Sistotremastrum suecicum HHB10207 ss-3</name>
    <dbReference type="NCBI Taxonomy" id="1314776"/>
    <lineage>
        <taxon>Eukaryota</taxon>
        <taxon>Fungi</taxon>
        <taxon>Dikarya</taxon>
        <taxon>Basidiomycota</taxon>
        <taxon>Agaricomycotina</taxon>
        <taxon>Agaricomycetes</taxon>
        <taxon>Sistotremastrales</taxon>
        <taxon>Sistotremastraceae</taxon>
        <taxon>Sistotremastrum</taxon>
    </lineage>
</organism>
<protein>
    <submittedName>
        <fullName evidence="3">Uncharacterized protein</fullName>
    </submittedName>
</protein>
<evidence type="ECO:0000313" key="4">
    <source>
        <dbReference type="Proteomes" id="UP000076798"/>
    </source>
</evidence>
<dbReference type="EMBL" id="KV428060">
    <property type="protein sequence ID" value="KZT38587.1"/>
    <property type="molecule type" value="Genomic_DNA"/>
</dbReference>
<accession>A0A166DJF5</accession>
<keyword evidence="4" id="KW-1185">Reference proteome</keyword>